<proteinExistence type="predicted"/>
<comment type="caution">
    <text evidence="2">The sequence shown here is derived from an EMBL/GenBank/DDBJ whole genome shotgun (WGS) entry which is preliminary data.</text>
</comment>
<evidence type="ECO:0000313" key="2">
    <source>
        <dbReference type="EMBL" id="MPN00394.1"/>
    </source>
</evidence>
<feature type="region of interest" description="Disordered" evidence="1">
    <location>
        <begin position="16"/>
        <end position="54"/>
    </location>
</feature>
<organism evidence="2">
    <name type="scientific">bioreactor metagenome</name>
    <dbReference type="NCBI Taxonomy" id="1076179"/>
    <lineage>
        <taxon>unclassified sequences</taxon>
        <taxon>metagenomes</taxon>
        <taxon>ecological metagenomes</taxon>
    </lineage>
</organism>
<reference evidence="2" key="1">
    <citation type="submission" date="2019-08" db="EMBL/GenBank/DDBJ databases">
        <authorList>
            <person name="Kucharzyk K."/>
            <person name="Murdoch R.W."/>
            <person name="Higgins S."/>
            <person name="Loffler F."/>
        </authorList>
    </citation>
    <scope>NUCLEOTIDE SEQUENCE</scope>
</reference>
<sequence>MAPEALAYGVDVDIQHHHHEQEQHHHGAQVHQHQGNAEEFSLQEQPDGGRLRESQNQIEHRVHRIARGDDSKGCNQQHYREHVEKNGFGVHESTLLYLFKEPLQRYLASAALLAAISAS</sequence>
<dbReference type="AlphaFoldDB" id="A0A645EI21"/>
<gene>
    <name evidence="2" type="ORF">SDC9_147588</name>
</gene>
<dbReference type="EMBL" id="VSSQ01046425">
    <property type="protein sequence ID" value="MPN00394.1"/>
    <property type="molecule type" value="Genomic_DNA"/>
</dbReference>
<evidence type="ECO:0000256" key="1">
    <source>
        <dbReference type="SAM" id="MobiDB-lite"/>
    </source>
</evidence>
<feature type="compositionally biased region" description="Basic and acidic residues" evidence="1">
    <location>
        <begin position="16"/>
        <end position="25"/>
    </location>
</feature>
<protein>
    <submittedName>
        <fullName evidence="2">Uncharacterized protein</fullName>
    </submittedName>
</protein>
<accession>A0A645EI21</accession>
<name>A0A645EI21_9ZZZZ</name>